<evidence type="ECO:0000313" key="8">
    <source>
        <dbReference type="Proteomes" id="UP000051861"/>
    </source>
</evidence>
<keyword evidence="2" id="KW-0813">Transport</keyword>
<dbReference type="Pfam" id="PF03169">
    <property type="entry name" value="OPT"/>
    <property type="match status" value="1"/>
</dbReference>
<dbReference type="InterPro" id="IPR045035">
    <property type="entry name" value="YSL-like"/>
</dbReference>
<proteinExistence type="predicted"/>
<accession>A0A0S7XKT8</accession>
<comment type="subcellular location">
    <subcellularLocation>
        <location evidence="1">Membrane</location>
        <topology evidence="1">Multi-pass membrane protein</topology>
    </subcellularLocation>
</comment>
<dbReference type="PANTHER" id="PTHR31645:SF0">
    <property type="entry name" value="OLIGOPEPTIDE TRANSPORTER YGL114W-RELATED"/>
    <property type="match status" value="1"/>
</dbReference>
<evidence type="ECO:0000256" key="6">
    <source>
        <dbReference type="SAM" id="Phobius"/>
    </source>
</evidence>
<feature type="transmembrane region" description="Helical" evidence="6">
    <location>
        <begin position="143"/>
        <end position="165"/>
    </location>
</feature>
<keyword evidence="3 6" id="KW-0812">Transmembrane</keyword>
<comment type="caution">
    <text evidence="7">The sequence shown here is derived from an EMBL/GenBank/DDBJ whole genome shotgun (WGS) entry which is preliminary data.</text>
</comment>
<dbReference type="GO" id="GO:0035673">
    <property type="term" value="F:oligopeptide transmembrane transporter activity"/>
    <property type="evidence" value="ECO:0007669"/>
    <property type="project" value="InterPro"/>
</dbReference>
<evidence type="ECO:0000256" key="2">
    <source>
        <dbReference type="ARBA" id="ARBA00022448"/>
    </source>
</evidence>
<keyword evidence="4 6" id="KW-1133">Transmembrane helix</keyword>
<dbReference type="PATRIC" id="fig|1703775.3.peg.2834"/>
<name>A0A0S7XKT8_UNCSA</name>
<dbReference type="GO" id="GO:0016020">
    <property type="term" value="C:membrane"/>
    <property type="evidence" value="ECO:0007669"/>
    <property type="project" value="UniProtKB-SubCell"/>
</dbReference>
<gene>
    <name evidence="7" type="ORF">AMJ44_15065</name>
</gene>
<evidence type="ECO:0000256" key="5">
    <source>
        <dbReference type="ARBA" id="ARBA00023136"/>
    </source>
</evidence>
<feature type="transmembrane region" description="Helical" evidence="6">
    <location>
        <begin position="101"/>
        <end position="123"/>
    </location>
</feature>
<feature type="non-terminal residue" evidence="7">
    <location>
        <position position="1"/>
    </location>
</feature>
<dbReference type="EMBL" id="LIZX01000255">
    <property type="protein sequence ID" value="KPJ62803.1"/>
    <property type="molecule type" value="Genomic_DNA"/>
</dbReference>
<keyword evidence="5 6" id="KW-0472">Membrane</keyword>
<feature type="transmembrane region" description="Helical" evidence="6">
    <location>
        <begin position="177"/>
        <end position="197"/>
    </location>
</feature>
<organism evidence="7 8">
    <name type="scientific">candidate division WOR-1 bacterium DG_54_3</name>
    <dbReference type="NCBI Taxonomy" id="1703775"/>
    <lineage>
        <taxon>Bacteria</taxon>
        <taxon>Bacillati</taxon>
        <taxon>Saganbacteria</taxon>
    </lineage>
</organism>
<dbReference type="Proteomes" id="UP000051861">
    <property type="component" value="Unassembled WGS sequence"/>
</dbReference>
<sequence length="206" mass="21867">AGDTSQDLKTGFLVGATPNRQQIGEFIGAFASVLAVCAAVVVLHKAYSFGSPDLPAPQATLMKTVIEGVLSAEIPWSLVFVGVAFGVIVELLSLPSLPFAVGLYLPLSTMTPIFVGGCIRQFVEKRYERDQAQLAGRREKGILLSSGLIAGEGLLGVGIAIYAFFVGKPKGLGSSWLGSFADVFSLALFIFLGYFLFRSTKPKGDR</sequence>
<reference evidence="7 8" key="1">
    <citation type="journal article" date="2015" name="Microbiome">
        <title>Genomic resolution of linkages in carbon, nitrogen, and sulfur cycling among widespread estuary sediment bacteria.</title>
        <authorList>
            <person name="Baker B.J."/>
            <person name="Lazar C.S."/>
            <person name="Teske A.P."/>
            <person name="Dick G.J."/>
        </authorList>
    </citation>
    <scope>NUCLEOTIDE SEQUENCE [LARGE SCALE GENOMIC DNA]</scope>
    <source>
        <strain evidence="7">DG_54_3</strain>
    </source>
</reference>
<protein>
    <submittedName>
        <fullName evidence="7">Peptide transporter</fullName>
    </submittedName>
</protein>
<dbReference type="PANTHER" id="PTHR31645">
    <property type="entry name" value="OLIGOPEPTIDE TRANSPORTER YGL114W-RELATED"/>
    <property type="match status" value="1"/>
</dbReference>
<feature type="transmembrane region" description="Helical" evidence="6">
    <location>
        <begin position="26"/>
        <end position="47"/>
    </location>
</feature>
<evidence type="ECO:0000256" key="3">
    <source>
        <dbReference type="ARBA" id="ARBA00022692"/>
    </source>
</evidence>
<dbReference type="AlphaFoldDB" id="A0A0S7XKT8"/>
<evidence type="ECO:0000313" key="7">
    <source>
        <dbReference type="EMBL" id="KPJ62803.1"/>
    </source>
</evidence>
<dbReference type="InterPro" id="IPR004813">
    <property type="entry name" value="OPT"/>
</dbReference>
<evidence type="ECO:0000256" key="4">
    <source>
        <dbReference type="ARBA" id="ARBA00022989"/>
    </source>
</evidence>
<feature type="transmembrane region" description="Helical" evidence="6">
    <location>
        <begin position="68"/>
        <end position="89"/>
    </location>
</feature>
<evidence type="ECO:0000256" key="1">
    <source>
        <dbReference type="ARBA" id="ARBA00004141"/>
    </source>
</evidence>